<keyword evidence="2" id="KW-1185">Reference proteome</keyword>
<dbReference type="RefSeq" id="WP_153583492.1">
    <property type="nucleotide sequence ID" value="NZ_WJBU01000002.1"/>
</dbReference>
<evidence type="ECO:0000313" key="2">
    <source>
        <dbReference type="Proteomes" id="UP000487350"/>
    </source>
</evidence>
<protein>
    <submittedName>
        <fullName evidence="1">Phosphoglycerate mutase</fullName>
    </submittedName>
</protein>
<dbReference type="Proteomes" id="UP000487350">
    <property type="component" value="Unassembled WGS sequence"/>
</dbReference>
<reference evidence="1 2" key="1">
    <citation type="submission" date="2019-11" db="EMBL/GenBank/DDBJ databases">
        <title>Caenimonas koreensis gen. nov., sp. nov., isolated from activated sludge.</title>
        <authorList>
            <person name="Seung H.R."/>
        </authorList>
    </citation>
    <scope>NUCLEOTIDE SEQUENCE [LARGE SCALE GENOMIC DNA]</scope>
    <source>
        <strain evidence="1 2">EMB320</strain>
    </source>
</reference>
<dbReference type="OrthoDB" id="5295974at2"/>
<comment type="caution">
    <text evidence="1">The sequence shown here is derived from an EMBL/GenBank/DDBJ whole genome shotgun (WGS) entry which is preliminary data.</text>
</comment>
<accession>A0A844B6G4</accession>
<sequence length="316" mass="34010">MLIPFASALAEGCRAALRELALPNLEKLLARLQPGEIAAGEPESLSMPHERLLARVAGIDAADGCLPLAALGEALAGHETGRAAFAWITPCHWRVARDHIAMVNPDEMNLSQAESMAVLDAVRPYFEEDGMHITYQSPLRWLARGDIFAGLATASLDRVAGKTIDTWMPRAANAAPLRRLQQEAQMLLYTHAVSDARQASGLAPVNSFWVSGAGALPASFDASAVARWNVDERLRTSALNEDWPAWAAAWGDIDSTACAQLLAALDAGREVTLALCGERGAQTWRPRERGGYLNNLGARMARLVGRKQVSATLEAL</sequence>
<organism evidence="1 2">
    <name type="scientific">Caenimonas koreensis DSM 17982</name>
    <dbReference type="NCBI Taxonomy" id="1121255"/>
    <lineage>
        <taxon>Bacteria</taxon>
        <taxon>Pseudomonadati</taxon>
        <taxon>Pseudomonadota</taxon>
        <taxon>Betaproteobacteria</taxon>
        <taxon>Burkholderiales</taxon>
        <taxon>Comamonadaceae</taxon>
        <taxon>Caenimonas</taxon>
    </lineage>
</organism>
<gene>
    <name evidence="1" type="ORF">GHT07_02535</name>
</gene>
<evidence type="ECO:0000313" key="1">
    <source>
        <dbReference type="EMBL" id="MRD46141.1"/>
    </source>
</evidence>
<dbReference type="EMBL" id="WJBU01000002">
    <property type="protein sequence ID" value="MRD46141.1"/>
    <property type="molecule type" value="Genomic_DNA"/>
</dbReference>
<proteinExistence type="predicted"/>
<name>A0A844B6G4_9BURK</name>
<dbReference type="AlphaFoldDB" id="A0A844B6G4"/>